<dbReference type="Gene3D" id="2.60.40.10">
    <property type="entry name" value="Immunoglobulins"/>
    <property type="match status" value="1"/>
</dbReference>
<dbReference type="CDD" id="cd02856">
    <property type="entry name" value="E_set_GDE_Isoamylase_N"/>
    <property type="match status" value="1"/>
</dbReference>
<gene>
    <name evidence="6" type="primary">glgX</name>
    <name evidence="6" type="ORF">BN11_3200008</name>
</gene>
<evidence type="ECO:0000256" key="4">
    <source>
        <dbReference type="SAM" id="MobiDB-lite"/>
    </source>
</evidence>
<protein>
    <submittedName>
        <fullName evidence="6">Glycogen debranching enzyme</fullName>
        <ecNumber evidence="6">3.2.1.-</ecNumber>
    </submittedName>
</protein>
<proteinExistence type="inferred from homology"/>
<dbReference type="Gene3D" id="2.60.40.1180">
    <property type="entry name" value="Golgi alpha-mannosidase II"/>
    <property type="match status" value="1"/>
</dbReference>
<dbReference type="InterPro" id="IPR017853">
    <property type="entry name" value="GH"/>
</dbReference>
<dbReference type="CDD" id="cd11326">
    <property type="entry name" value="AmyAc_Glg_debranch"/>
    <property type="match status" value="1"/>
</dbReference>
<keyword evidence="7" id="KW-1185">Reference proteome</keyword>
<dbReference type="EMBL" id="CAJA01000247">
    <property type="protein sequence ID" value="CCH73749.1"/>
    <property type="molecule type" value="Genomic_DNA"/>
</dbReference>
<dbReference type="InterPro" id="IPR004193">
    <property type="entry name" value="Glyco_hydro_13_N"/>
</dbReference>
<reference evidence="6 7" key="1">
    <citation type="journal article" date="2013" name="ISME J.">
        <title>A metabolic model for members of the genus Tetrasphaera involved in enhanced biological phosphorus removal.</title>
        <authorList>
            <person name="Kristiansen R."/>
            <person name="Nguyen H.T.T."/>
            <person name="Saunders A.M."/>
            <person name="Nielsen J.L."/>
            <person name="Wimmer R."/>
            <person name="Le V.Q."/>
            <person name="McIlroy S.J."/>
            <person name="Petrovski S."/>
            <person name="Seviour R.J."/>
            <person name="Calteau A."/>
            <person name="Nielsen K.L."/>
            <person name="Nielsen P.H."/>
        </authorList>
    </citation>
    <scope>NUCLEOTIDE SEQUENCE [LARGE SCALE GENOMIC DNA]</scope>
    <source>
        <strain evidence="6 7">Ben110</strain>
    </source>
</reference>
<dbReference type="InterPro" id="IPR013780">
    <property type="entry name" value="Glyco_hydro_b"/>
</dbReference>
<dbReference type="NCBIfam" id="TIGR02100">
    <property type="entry name" value="glgX_debranch"/>
    <property type="match status" value="1"/>
</dbReference>
<dbReference type="Pfam" id="PF02922">
    <property type="entry name" value="CBM_48"/>
    <property type="match status" value="1"/>
</dbReference>
<dbReference type="InterPro" id="IPR011837">
    <property type="entry name" value="Glycogen_debranch_GlgX"/>
</dbReference>
<dbReference type="SUPFAM" id="SSF51445">
    <property type="entry name" value="(Trans)glycosidases"/>
    <property type="match status" value="1"/>
</dbReference>
<dbReference type="PANTHER" id="PTHR43002">
    <property type="entry name" value="GLYCOGEN DEBRANCHING ENZYME"/>
    <property type="match status" value="1"/>
</dbReference>
<evidence type="ECO:0000256" key="1">
    <source>
        <dbReference type="ARBA" id="ARBA00008061"/>
    </source>
</evidence>
<dbReference type="InterPro" id="IPR013783">
    <property type="entry name" value="Ig-like_fold"/>
</dbReference>
<dbReference type="EC" id="3.2.1.-" evidence="6"/>
<name>W6K3S0_9MICO</name>
<evidence type="ECO:0000259" key="5">
    <source>
        <dbReference type="SMART" id="SM00642"/>
    </source>
</evidence>
<dbReference type="SUPFAM" id="SSF51011">
    <property type="entry name" value="Glycosyl hydrolase domain"/>
    <property type="match status" value="1"/>
</dbReference>
<sequence length="671" mass="73548">MSRELPPAPGMTLVPGGAEFAVYAAHATGVTLSLDDGHRERRVELEGPLHGWWCADLPGVGPGTRYTLHADGPVDPGRSLRYDARTPLLDPYARALDFGGSAVVIDPTFDWGGDVPPRHPWSSSVLYEGHVRGLTMLHPGIPSHLRGTYAGLGHPALIEHLHRIGVTTLELLPVHAFVSEPALLQRGLINYWGYNSLGFFAPHGRYAAAADPQGVVDEFKAMVRALHAGGIEVILDVVYNHTAEQGIDGPTLSWRGLDAAAYYRIDAFGRDVDMSGCGNTFDLCHPVACQLVLDSLRYWVGEMHVDGFRFDLAVALGRDKNGDYDPDHPFLVALRTDPLLSTTKLVAEPWDIGFGGWRTGQFPPPFSEWNDRFRDDVRTFWLSDVASVLGGGPGHGSRMLATRLAGSQDLFGHGHRAPTASINFVTAHDGFTAADLTAYDEKHNEANGEGNRDGASHNRSWNHTVEGPTDDEAVNAARRRSIRNLLGTLLISSGVPMLCAGDEFGRTQYGNNNAYCQDNEISWLDWRWEPWQAELVDQVAALTRLRREHAVLRQRRFLTGDPVYEGGPADVSWRSPEGAPLGAQEWEDPATRSFSMLLGSANAAETDILLIVNGQTHPVQMTLPDIPGRQRYRLMWDSAAEEADLSREDERGFGDQVKAAPCSLQVWASVG</sequence>
<evidence type="ECO:0000313" key="7">
    <source>
        <dbReference type="Proteomes" id="UP000035763"/>
    </source>
</evidence>
<comment type="caution">
    <text evidence="6">The sequence shown here is derived from an EMBL/GenBank/DDBJ whole genome shotgun (WGS) entry which is preliminary data.</text>
</comment>
<dbReference type="InterPro" id="IPR006047">
    <property type="entry name" value="GH13_cat_dom"/>
</dbReference>
<dbReference type="SMART" id="SM00642">
    <property type="entry name" value="Aamy"/>
    <property type="match status" value="1"/>
</dbReference>
<dbReference type="InterPro" id="IPR044505">
    <property type="entry name" value="GlgX_Isoamylase_N_E_set"/>
</dbReference>
<organism evidence="6 7">
    <name type="scientific">Nostocoides australiense Ben110</name>
    <dbReference type="NCBI Taxonomy" id="1193182"/>
    <lineage>
        <taxon>Bacteria</taxon>
        <taxon>Bacillati</taxon>
        <taxon>Actinomycetota</taxon>
        <taxon>Actinomycetes</taxon>
        <taxon>Micrococcales</taxon>
        <taxon>Intrasporangiaceae</taxon>
        <taxon>Nostocoides</taxon>
    </lineage>
</organism>
<dbReference type="Gene3D" id="3.20.20.80">
    <property type="entry name" value="Glycosidases"/>
    <property type="match status" value="1"/>
</dbReference>
<dbReference type="AlphaFoldDB" id="W6K3S0"/>
<dbReference type="STRING" id="1193182.BN11_3200008"/>
<accession>W6K3S0</accession>
<evidence type="ECO:0000256" key="3">
    <source>
        <dbReference type="ARBA" id="ARBA00023295"/>
    </source>
</evidence>
<feature type="compositionally biased region" description="Basic and acidic residues" evidence="4">
    <location>
        <begin position="444"/>
        <end position="456"/>
    </location>
</feature>
<evidence type="ECO:0000313" key="6">
    <source>
        <dbReference type="EMBL" id="CCH73749.1"/>
    </source>
</evidence>
<keyword evidence="3 6" id="KW-0326">Glycosidase</keyword>
<dbReference type="GO" id="GO:0005980">
    <property type="term" value="P:glycogen catabolic process"/>
    <property type="evidence" value="ECO:0007669"/>
    <property type="project" value="InterPro"/>
</dbReference>
<dbReference type="Proteomes" id="UP000035763">
    <property type="component" value="Unassembled WGS sequence"/>
</dbReference>
<dbReference type="InterPro" id="IPR014756">
    <property type="entry name" value="Ig_E-set"/>
</dbReference>
<dbReference type="SUPFAM" id="SSF81296">
    <property type="entry name" value="E set domains"/>
    <property type="match status" value="1"/>
</dbReference>
<comment type="similarity">
    <text evidence="1">Belongs to the glycosyl hydrolase 13 family.</text>
</comment>
<keyword evidence="2 6" id="KW-0378">Hydrolase</keyword>
<dbReference type="GO" id="GO:0004135">
    <property type="term" value="F:amylo-alpha-1,6-glucosidase activity"/>
    <property type="evidence" value="ECO:0007669"/>
    <property type="project" value="InterPro"/>
</dbReference>
<evidence type="ECO:0000256" key="2">
    <source>
        <dbReference type="ARBA" id="ARBA00022801"/>
    </source>
</evidence>
<feature type="region of interest" description="Disordered" evidence="4">
    <location>
        <begin position="444"/>
        <end position="469"/>
    </location>
</feature>
<feature type="domain" description="Glycosyl hydrolase family 13 catalytic" evidence="5">
    <location>
        <begin position="171"/>
        <end position="546"/>
    </location>
</feature>